<dbReference type="AlphaFoldDB" id="F0WDF2"/>
<dbReference type="GO" id="GO:0051536">
    <property type="term" value="F:iron-sulfur cluster binding"/>
    <property type="evidence" value="ECO:0007669"/>
    <property type="project" value="UniProtKB-KW"/>
</dbReference>
<protein>
    <submittedName>
        <fullName evidence="6">Glutaredoxin putative</fullName>
    </submittedName>
</protein>
<proteinExistence type="predicted"/>
<organism evidence="6">
    <name type="scientific">Albugo laibachii Nc14</name>
    <dbReference type="NCBI Taxonomy" id="890382"/>
    <lineage>
        <taxon>Eukaryota</taxon>
        <taxon>Sar</taxon>
        <taxon>Stramenopiles</taxon>
        <taxon>Oomycota</taxon>
        <taxon>Peronosporomycetes</taxon>
        <taxon>Albuginales</taxon>
        <taxon>Albuginaceae</taxon>
        <taxon>Albugo</taxon>
    </lineage>
</organism>
<evidence type="ECO:0000256" key="3">
    <source>
        <dbReference type="ARBA" id="ARBA00023014"/>
    </source>
</evidence>
<sequence>MMSNVPGTVLDVSNASVFDEQTLNESVVSITFFWASFHEPSKPNGQIDIVFRQLATLHPRIRFLKVDAEAVSDITERFEISVVPTFCILQGKSILDKLEGANVSELAKQIQILDKSIMEKRKEAGCNEENTAELSDAVTYRLKKLINASAVMLFMKGNHDQPRCGFSKQIISILDAEHVQYGTFDILQDEAVRQGLKKYSNWPTFPQLYVNGALVGGLDILKEMKEEGSVVDQLGLTKNAEEGEEAFQESLKALVHSAKVLVFMKGTPHDPKCGFSRKVVQLLRESSIPFSSFDILSDEQVRQGLKKFSDWPTYPQIYVNGQLVGGLDILNDLAEQGDLSEQLGVSKREKRENKYEALINRADVMIFIKGTPQAPQCGFSRQLVEILDREGFSYESFDILSDESIRQGLKKYSNWPTFPQVYIKGKLIGGLDIIQQLQEDNELMELKP</sequence>
<dbReference type="PANTHER" id="PTHR10293">
    <property type="entry name" value="GLUTAREDOXIN FAMILY MEMBER"/>
    <property type="match status" value="1"/>
</dbReference>
<dbReference type="PANTHER" id="PTHR10293:SF73">
    <property type="entry name" value="GLUTAREDOXIN-3"/>
    <property type="match status" value="1"/>
</dbReference>
<evidence type="ECO:0000259" key="4">
    <source>
        <dbReference type="Pfam" id="PF00085"/>
    </source>
</evidence>
<feature type="domain" description="Glutaredoxin" evidence="5">
    <location>
        <begin position="151"/>
        <end position="215"/>
    </location>
</feature>
<dbReference type="CDD" id="cd03028">
    <property type="entry name" value="GRX_PICOT_like"/>
    <property type="match status" value="3"/>
</dbReference>
<keyword evidence="2" id="KW-0408">Iron</keyword>
<dbReference type="InterPro" id="IPR004480">
    <property type="entry name" value="Monothiol_GRX-rel"/>
</dbReference>
<evidence type="ECO:0000313" key="6">
    <source>
        <dbReference type="EMBL" id="CCA19224.1"/>
    </source>
</evidence>
<dbReference type="HOGENOM" id="CLU_026126_12_2_1"/>
<dbReference type="FunFam" id="3.40.30.10:FF:000012">
    <property type="entry name" value="Monothiol glutaredoxin"/>
    <property type="match status" value="3"/>
</dbReference>
<evidence type="ECO:0000256" key="2">
    <source>
        <dbReference type="ARBA" id="ARBA00023004"/>
    </source>
</evidence>
<feature type="domain" description="Thioredoxin" evidence="4">
    <location>
        <begin position="14"/>
        <end position="110"/>
    </location>
</feature>
<dbReference type="GO" id="GO:0046872">
    <property type="term" value="F:metal ion binding"/>
    <property type="evidence" value="ECO:0007669"/>
    <property type="project" value="UniProtKB-KW"/>
</dbReference>
<keyword evidence="1" id="KW-0479">Metal-binding</keyword>
<reference evidence="6" key="1">
    <citation type="journal article" date="2011" name="PLoS Biol.">
        <title>Gene gain and loss during evolution of obligate parasitism in the white rust pathogen of Arabidopsis thaliana.</title>
        <authorList>
            <person name="Kemen E."/>
            <person name="Gardiner A."/>
            <person name="Schultz-Larsen T."/>
            <person name="Kemen A.C."/>
            <person name="Balmuth A.L."/>
            <person name="Robert-Seilaniantz A."/>
            <person name="Bailey K."/>
            <person name="Holub E."/>
            <person name="Studholme D.J."/>
            <person name="Maclean D."/>
            <person name="Jones J.D."/>
        </authorList>
    </citation>
    <scope>NUCLEOTIDE SEQUENCE</scope>
</reference>
<dbReference type="GO" id="GO:0005634">
    <property type="term" value="C:nucleus"/>
    <property type="evidence" value="ECO:0007669"/>
    <property type="project" value="TreeGrafter"/>
</dbReference>
<evidence type="ECO:0000259" key="5">
    <source>
        <dbReference type="Pfam" id="PF00462"/>
    </source>
</evidence>
<dbReference type="SUPFAM" id="SSF52833">
    <property type="entry name" value="Thioredoxin-like"/>
    <property type="match status" value="4"/>
</dbReference>
<dbReference type="Pfam" id="PF00462">
    <property type="entry name" value="Glutaredoxin"/>
    <property type="match status" value="3"/>
</dbReference>
<dbReference type="GO" id="GO:0005829">
    <property type="term" value="C:cytosol"/>
    <property type="evidence" value="ECO:0007669"/>
    <property type="project" value="TreeGrafter"/>
</dbReference>
<dbReference type="Gene3D" id="3.40.30.10">
    <property type="entry name" value="Glutaredoxin"/>
    <property type="match status" value="4"/>
</dbReference>
<keyword evidence="3" id="KW-0411">Iron-sulfur</keyword>
<dbReference type="InterPro" id="IPR036249">
    <property type="entry name" value="Thioredoxin-like_sf"/>
</dbReference>
<feature type="domain" description="Glutaredoxin" evidence="5">
    <location>
        <begin position="260"/>
        <end position="324"/>
    </location>
</feature>
<name>F0WDF2_9STRA</name>
<gene>
    <name evidence="6" type="primary">AlNc14C66G4672</name>
    <name evidence="6" type="ORF">ALNC14_053670</name>
</gene>
<dbReference type="PROSITE" id="PS51354">
    <property type="entry name" value="GLUTAREDOXIN_2"/>
    <property type="match status" value="3"/>
</dbReference>
<dbReference type="EMBL" id="FR824111">
    <property type="protein sequence ID" value="CCA19224.1"/>
    <property type="molecule type" value="Genomic_DNA"/>
</dbReference>
<evidence type="ECO:0000256" key="1">
    <source>
        <dbReference type="ARBA" id="ARBA00022723"/>
    </source>
</evidence>
<dbReference type="Pfam" id="PF00085">
    <property type="entry name" value="Thioredoxin"/>
    <property type="match status" value="1"/>
</dbReference>
<dbReference type="GO" id="GO:0006879">
    <property type="term" value="P:intracellular iron ion homeostasis"/>
    <property type="evidence" value="ECO:0007669"/>
    <property type="project" value="TreeGrafter"/>
</dbReference>
<dbReference type="InterPro" id="IPR013766">
    <property type="entry name" value="Thioredoxin_domain"/>
</dbReference>
<accession>F0WDF2</accession>
<reference evidence="6" key="2">
    <citation type="submission" date="2011-02" db="EMBL/GenBank/DDBJ databases">
        <authorList>
            <person name="MacLean D."/>
        </authorList>
    </citation>
    <scope>NUCLEOTIDE SEQUENCE</scope>
</reference>
<dbReference type="NCBIfam" id="TIGR00365">
    <property type="entry name" value="Grx4 family monothiol glutaredoxin"/>
    <property type="match status" value="2"/>
</dbReference>
<dbReference type="InterPro" id="IPR033658">
    <property type="entry name" value="GRX_PICOT-like"/>
</dbReference>
<dbReference type="InterPro" id="IPR002109">
    <property type="entry name" value="Glutaredoxin"/>
</dbReference>
<feature type="domain" description="Glutaredoxin" evidence="5">
    <location>
        <begin position="364"/>
        <end position="428"/>
    </location>
</feature>